<accession>A0A8B6XAA9</accession>
<feature type="chain" id="PRO_5034302921" evidence="1">
    <location>
        <begin position="47"/>
        <end position="220"/>
    </location>
</feature>
<reference evidence="4" key="2">
    <citation type="submission" date="2025-08" db="UniProtKB">
        <authorList>
            <consortium name="RefSeq"/>
        </authorList>
    </citation>
    <scope>IDENTIFICATION</scope>
</reference>
<keyword evidence="3" id="KW-1185">Reference proteome</keyword>
<evidence type="ECO:0000256" key="1">
    <source>
        <dbReference type="SAM" id="SignalP"/>
    </source>
</evidence>
<dbReference type="Proteomes" id="UP000675920">
    <property type="component" value="Unplaced"/>
</dbReference>
<dbReference type="OrthoDB" id="9797588at2"/>
<feature type="signal peptide" evidence="1">
    <location>
        <begin position="1"/>
        <end position="46"/>
    </location>
</feature>
<feature type="domain" description="Tll0287-like" evidence="2">
    <location>
        <begin position="61"/>
        <end position="216"/>
    </location>
</feature>
<dbReference type="InterPro" id="IPR021796">
    <property type="entry name" value="Tll0287-like_dom"/>
</dbReference>
<organism evidence="3 4">
    <name type="scientific">Derxia gummosa DSM 723</name>
    <dbReference type="NCBI Taxonomy" id="1121388"/>
    <lineage>
        <taxon>Bacteria</taxon>
        <taxon>Pseudomonadati</taxon>
        <taxon>Pseudomonadota</taxon>
        <taxon>Betaproteobacteria</taxon>
        <taxon>Burkholderiales</taxon>
        <taxon>Alcaligenaceae</taxon>
        <taxon>Derxia</taxon>
    </lineage>
</organism>
<sequence>MNRIAPPRSASATRPITRLIPGARLRPALAAIAALLALGTALPAAAEPDATARAAIETSTRERVAPLPKKLLDLLQTTIAEHGAAEAVSACSEKAPAAARKASEDTGWQIRRVSQRNRNPGGVPDAWEAKALADFDTAVAAGADPATLERSEFVTEGGRTVFRYAKALATQPMCVTCHGAPDGIPSDVRARIASVYPDDRATGFAPGQIRGALVVKRVVE</sequence>
<dbReference type="RefSeq" id="WP_051379135.1">
    <property type="nucleotide sequence ID" value="NZ_KI519500.1"/>
</dbReference>
<name>A0A8B6XAA9_9BURK</name>
<reference evidence="4" key="1">
    <citation type="journal article" date="2017" name="J. Biol. Chem.">
        <title>Crystal structure and redox properties of a novel cyanobacterial heme protein with a His/Cys heme axial ligation and a Per-Arnt-Sim (PAS)-like domain.</title>
        <authorList>
            <person name="Motomura T."/>
            <person name="Suga M."/>
            <person name="Hienerwadel R."/>
            <person name="Nakagawa A."/>
            <person name="Lai T.L."/>
            <person name="Nitschke W."/>
            <person name="Kuma T."/>
            <person name="Sugiura M."/>
            <person name="Boussac A."/>
            <person name="Shen J.R."/>
        </authorList>
    </citation>
    <scope>NUCLEOTIDE SEQUENCE</scope>
</reference>
<evidence type="ECO:0000313" key="4">
    <source>
        <dbReference type="RefSeq" id="WP_051379135.1"/>
    </source>
</evidence>
<evidence type="ECO:0000259" key="2">
    <source>
        <dbReference type="Pfam" id="PF11845"/>
    </source>
</evidence>
<dbReference type="AlphaFoldDB" id="A0A8B6XAA9"/>
<evidence type="ECO:0000313" key="3">
    <source>
        <dbReference type="Proteomes" id="UP000675920"/>
    </source>
</evidence>
<protein>
    <submittedName>
        <fullName evidence="4">Tll0287-like domain-containing protein</fullName>
    </submittedName>
</protein>
<dbReference type="Pfam" id="PF11845">
    <property type="entry name" value="Tll0287-like"/>
    <property type="match status" value="1"/>
</dbReference>
<keyword evidence="1" id="KW-0732">Signal</keyword>
<proteinExistence type="predicted"/>